<name>A0ACA9MU85_9GLOM</name>
<organism evidence="1 2">
    <name type="scientific">Acaulospora colombiana</name>
    <dbReference type="NCBI Taxonomy" id="27376"/>
    <lineage>
        <taxon>Eukaryota</taxon>
        <taxon>Fungi</taxon>
        <taxon>Fungi incertae sedis</taxon>
        <taxon>Mucoromycota</taxon>
        <taxon>Glomeromycotina</taxon>
        <taxon>Glomeromycetes</taxon>
        <taxon>Diversisporales</taxon>
        <taxon>Acaulosporaceae</taxon>
        <taxon>Acaulospora</taxon>
    </lineage>
</organism>
<evidence type="ECO:0000313" key="1">
    <source>
        <dbReference type="EMBL" id="CAG8609169.1"/>
    </source>
</evidence>
<feature type="non-terminal residue" evidence="1">
    <location>
        <position position="290"/>
    </location>
</feature>
<dbReference type="Proteomes" id="UP000789525">
    <property type="component" value="Unassembled WGS sequence"/>
</dbReference>
<sequence>MESHRIDSTTLDMNIPIAHKPLWWERKEEVAYKATYLLGQTALYYMVKPPKRPSPSTPVIVALHGAGVEASHSFWTSSIPQRDESWIIFPNGRTPWMYGDQLYHFTGFYKCKKIGITGPLMNIERFSSVIPMVDKALAIPAAAYIKSQLYIPLHHSHGSHFIDAQLKWILESTLLPDDNDVFASNLVKTPILSIHGWRIGLGDEELEPEAPHWWKTVLASPKTQYFLNDIINSSQGDHEACKDFVLSVATPEETGSLCGIKIEEITVPGRLGRIYTQISSQNEAIIQTNN</sequence>
<protein>
    <submittedName>
        <fullName evidence="1">1551_t:CDS:1</fullName>
    </submittedName>
</protein>
<accession>A0ACA9MU85</accession>
<comment type="caution">
    <text evidence="1">The sequence shown here is derived from an EMBL/GenBank/DDBJ whole genome shotgun (WGS) entry which is preliminary data.</text>
</comment>
<reference evidence="1" key="1">
    <citation type="submission" date="2021-06" db="EMBL/GenBank/DDBJ databases">
        <authorList>
            <person name="Kallberg Y."/>
            <person name="Tangrot J."/>
            <person name="Rosling A."/>
        </authorList>
    </citation>
    <scope>NUCLEOTIDE SEQUENCE</scope>
    <source>
        <strain evidence="1">CL356</strain>
    </source>
</reference>
<keyword evidence="2" id="KW-1185">Reference proteome</keyword>
<evidence type="ECO:0000313" key="2">
    <source>
        <dbReference type="Proteomes" id="UP000789525"/>
    </source>
</evidence>
<gene>
    <name evidence="1" type="ORF">ACOLOM_LOCUS6956</name>
</gene>
<proteinExistence type="predicted"/>
<dbReference type="EMBL" id="CAJVPT010015042">
    <property type="protein sequence ID" value="CAG8609169.1"/>
    <property type="molecule type" value="Genomic_DNA"/>
</dbReference>